<comment type="domain">
    <text evidence="7">The N-terminal region may be exposed to the interior of the granule, whereas the C-terminal portion may be embedded in the membrane. During phagocytosis and degranulation, proteases may be released and activated and cleave BPI at the junction of the N- and C-terminal portions of the molecule, providing controlled release of the N-terminal antibacterial fragment when bacteria are ingested.</text>
</comment>
<evidence type="ECO:0000256" key="4">
    <source>
        <dbReference type="ARBA" id="ARBA00023157"/>
    </source>
</evidence>
<keyword evidence="7" id="KW-0044">Antibiotic</keyword>
<keyword evidence="5 7" id="KW-0325">Glycoprotein</keyword>
<comment type="similarity">
    <text evidence="2">Belongs to the BPI/LBP/Plunc superfamily. BPI/LBP family.</text>
</comment>
<comment type="caution">
    <text evidence="11">The sequence shown here is derived from an EMBL/GenBank/DDBJ whole genome shotgun (WGS) entry which is preliminary data.</text>
</comment>
<dbReference type="PANTHER" id="PTHR10504:SF132">
    <property type="entry name" value="BACTERICIDAL PERMEABILITY-INCREASING PROTEIN"/>
    <property type="match status" value="1"/>
</dbReference>
<name>A0A9D3Q0D0_MEGAT</name>
<reference evidence="11" key="1">
    <citation type="submission" date="2021-01" db="EMBL/GenBank/DDBJ databases">
        <authorList>
            <person name="Zahm M."/>
            <person name="Roques C."/>
            <person name="Cabau C."/>
            <person name="Klopp C."/>
            <person name="Donnadieu C."/>
            <person name="Jouanno E."/>
            <person name="Lampietro C."/>
            <person name="Louis A."/>
            <person name="Herpin A."/>
            <person name="Echchiki A."/>
            <person name="Berthelot C."/>
            <person name="Parey E."/>
            <person name="Roest-Crollius H."/>
            <person name="Braasch I."/>
            <person name="Postlethwait J."/>
            <person name="Bobe J."/>
            <person name="Montfort J."/>
            <person name="Bouchez O."/>
            <person name="Begum T."/>
            <person name="Mejri S."/>
            <person name="Adams A."/>
            <person name="Chen W.-J."/>
            <person name="Guiguen Y."/>
        </authorList>
    </citation>
    <scope>NUCLEOTIDE SEQUENCE</scope>
    <source>
        <strain evidence="11">YG-15Mar2019-1</strain>
        <tissue evidence="11">Brain</tissue>
    </source>
</reference>
<keyword evidence="3 7" id="KW-0964">Secreted</keyword>
<keyword evidence="7" id="KW-0399">Innate immunity</keyword>
<sequence>MGECGLQRLCAMWLCLCSLLSLSAGTFGQNPAIKAVLTDKGLQYGSRVVMDWLRGRIELMSVPDISGDVSIGFLGSVHYTLSNINVVQVDLPVPTVAFSEGTGIKMAVNGFSIALHGNWHTSFHIIRDGGTFDLAVFNIDLSSLLHLDSDEQGHLSISSVQCDSNIGRTEMNFHGGASWIFKRFVSSFEGYINAQINARICPMIEQNIESLESHLAAMKVSFKVTPDLLIEIPLLSPPLVQSASTELDFKGEFYSVYGHSEPPFAAGPFQLPSADHCMVTLAVSEFCANSAAFASFSAGLLQTNITDSMIPKLSPIRLNTTSFGTFIPQLPKLFPNMLMLLQVFAANMPTVSFLPDSVTLGLFGSVKAYAIKPDSSLAPLFRLDMNASFSGKFFTADGTLKGSLVLDNMTVALGSSEIGTFQTASLAVALRTAINMAVLPELNAKLKTGIPLPETKYVQWVNPVLKVNEGFVMLTTDTKISPPGDQEH</sequence>
<evidence type="ECO:0000256" key="5">
    <source>
        <dbReference type="ARBA" id="ARBA00023180"/>
    </source>
</evidence>
<dbReference type="GO" id="GO:0045087">
    <property type="term" value="P:innate immune response"/>
    <property type="evidence" value="ECO:0007669"/>
    <property type="project" value="UniProtKB-UniRule"/>
</dbReference>
<proteinExistence type="inferred from homology"/>
<keyword evidence="12" id="KW-1185">Reference proteome</keyword>
<dbReference type="SMART" id="SM00328">
    <property type="entry name" value="BPI1"/>
    <property type="match status" value="1"/>
</dbReference>
<dbReference type="InterPro" id="IPR030675">
    <property type="entry name" value="BPI/LBP"/>
</dbReference>
<evidence type="ECO:0000256" key="2">
    <source>
        <dbReference type="ARBA" id="ARBA00007292"/>
    </source>
</evidence>
<evidence type="ECO:0000256" key="8">
    <source>
        <dbReference type="SAM" id="SignalP"/>
    </source>
</evidence>
<evidence type="ECO:0000259" key="9">
    <source>
        <dbReference type="SMART" id="SM00328"/>
    </source>
</evidence>
<evidence type="ECO:0000313" key="11">
    <source>
        <dbReference type="EMBL" id="KAG7472939.1"/>
    </source>
</evidence>
<dbReference type="InterPro" id="IPR017943">
    <property type="entry name" value="Bactericidal_perm-incr_a/b_dom"/>
</dbReference>
<comment type="function">
    <text evidence="7">The cytotoxic action of BPI is limited to many species of Gram-negative bacteria; this specificity may be explained by a strong affinity of the very basic N-terminal half for the negatively charged lipopolysaccharides that are unique to the Gram-negative bacterial outer envelope.</text>
</comment>
<dbReference type="Pfam" id="PF02886">
    <property type="entry name" value="LBP_BPI_CETP_C"/>
    <property type="match status" value="1"/>
</dbReference>
<keyword evidence="4 6" id="KW-1015">Disulfide bond</keyword>
<organism evidence="11 12">
    <name type="scientific">Megalops atlanticus</name>
    <name type="common">Tarpon</name>
    <name type="synonym">Clupea gigantea</name>
    <dbReference type="NCBI Taxonomy" id="7932"/>
    <lineage>
        <taxon>Eukaryota</taxon>
        <taxon>Metazoa</taxon>
        <taxon>Chordata</taxon>
        <taxon>Craniata</taxon>
        <taxon>Vertebrata</taxon>
        <taxon>Euteleostomi</taxon>
        <taxon>Actinopterygii</taxon>
        <taxon>Neopterygii</taxon>
        <taxon>Teleostei</taxon>
        <taxon>Elopiformes</taxon>
        <taxon>Megalopidae</taxon>
        <taxon>Megalops</taxon>
    </lineage>
</organism>
<feature type="disulfide bond" evidence="6">
    <location>
        <begin position="162"/>
        <end position="201"/>
    </location>
</feature>
<evidence type="ECO:0000256" key="7">
    <source>
        <dbReference type="RuleBase" id="RU369039"/>
    </source>
</evidence>
<dbReference type="OrthoDB" id="9938407at2759"/>
<keyword evidence="7" id="KW-0929">Antimicrobial</keyword>
<feature type="chain" id="PRO_5039323751" description="Bactericidal permeability-increasing protein" evidence="8">
    <location>
        <begin position="29"/>
        <end position="488"/>
    </location>
</feature>
<dbReference type="Gene3D" id="3.15.10.10">
    <property type="entry name" value="Bactericidal permeability-increasing protein, domain 1"/>
    <property type="match status" value="1"/>
</dbReference>
<dbReference type="InterPro" id="IPR017942">
    <property type="entry name" value="Lipid-bd_serum_glycop_N"/>
</dbReference>
<dbReference type="AlphaFoldDB" id="A0A9D3Q0D0"/>
<protein>
    <recommendedName>
        <fullName evidence="7">Bactericidal permeability-increasing protein</fullName>
        <shortName evidence="7">BPI</shortName>
    </recommendedName>
</protein>
<keyword evidence="7 8" id="KW-0732">Signal</keyword>
<dbReference type="Gene3D" id="3.15.20.10">
    <property type="entry name" value="Bactericidal permeability-increasing protein, domain 2"/>
    <property type="match status" value="1"/>
</dbReference>
<dbReference type="FunFam" id="3.15.10.10:FF:000001">
    <property type="entry name" value="phospholipid transfer protein-like"/>
    <property type="match status" value="1"/>
</dbReference>
<dbReference type="GO" id="GO:0008289">
    <property type="term" value="F:lipid binding"/>
    <property type="evidence" value="ECO:0007669"/>
    <property type="project" value="InterPro"/>
</dbReference>
<comment type="subcellular location">
    <subcellularLocation>
        <location evidence="1 7">Secreted</location>
    </subcellularLocation>
</comment>
<dbReference type="Proteomes" id="UP001046870">
    <property type="component" value="Chromosome 8"/>
</dbReference>
<feature type="domain" description="Lipid-binding serum glycoprotein N-terminal" evidence="9">
    <location>
        <begin position="37"/>
        <end position="258"/>
    </location>
</feature>
<gene>
    <name evidence="11" type="ORF">MATL_G00114310</name>
</gene>
<comment type="subunit">
    <text evidence="7">Monomer. Homodimer; disulfide-linked.</text>
</comment>
<dbReference type="InterPro" id="IPR001124">
    <property type="entry name" value="Lipid-bd_serum_glycop_C"/>
</dbReference>
<dbReference type="GO" id="GO:0005615">
    <property type="term" value="C:extracellular space"/>
    <property type="evidence" value="ECO:0007669"/>
    <property type="project" value="UniProtKB-UniRule"/>
</dbReference>
<feature type="domain" description="Lipid-binding serum glycoprotein C-terminal" evidence="10">
    <location>
        <begin position="273"/>
        <end position="476"/>
    </location>
</feature>
<evidence type="ECO:0000256" key="6">
    <source>
        <dbReference type="PIRSR" id="PIRSR002417-50"/>
    </source>
</evidence>
<dbReference type="FunFam" id="3.15.20.10:FF:000001">
    <property type="entry name" value="Phospholipid transfer protein"/>
    <property type="match status" value="1"/>
</dbReference>
<feature type="signal peptide" evidence="8">
    <location>
        <begin position="1"/>
        <end position="28"/>
    </location>
</feature>
<evidence type="ECO:0000259" key="10">
    <source>
        <dbReference type="SMART" id="SM00329"/>
    </source>
</evidence>
<accession>A0A9D3Q0D0</accession>
<dbReference type="PANTHER" id="PTHR10504">
    <property type="entry name" value="BACTERICIDAL PERMEABILITY-INCREASING BPI PROTEIN-RELATED"/>
    <property type="match status" value="1"/>
</dbReference>
<dbReference type="Pfam" id="PF01273">
    <property type="entry name" value="LBP_BPI_CETP"/>
    <property type="match status" value="1"/>
</dbReference>
<keyword evidence="7" id="KW-0391">Immunity</keyword>
<dbReference type="EMBL" id="JAFDVH010000008">
    <property type="protein sequence ID" value="KAG7472939.1"/>
    <property type="molecule type" value="Genomic_DNA"/>
</dbReference>
<dbReference type="InterPro" id="IPR032942">
    <property type="entry name" value="BPI/LBP/Plunc"/>
</dbReference>
<evidence type="ECO:0000256" key="3">
    <source>
        <dbReference type="ARBA" id="ARBA00022525"/>
    </source>
</evidence>
<dbReference type="PIRSF" id="PIRSF002417">
    <property type="entry name" value="Lipid_binding_protein"/>
    <property type="match status" value="1"/>
</dbReference>
<comment type="domain">
    <text evidence="7">The N- and C-terminal barrels adopt an identical fold despite having only 13% of conserved residues.</text>
</comment>
<dbReference type="SMART" id="SM00329">
    <property type="entry name" value="BPI2"/>
    <property type="match status" value="1"/>
</dbReference>
<evidence type="ECO:0000256" key="1">
    <source>
        <dbReference type="ARBA" id="ARBA00004613"/>
    </source>
</evidence>
<dbReference type="GO" id="GO:0050829">
    <property type="term" value="P:defense response to Gram-negative bacterium"/>
    <property type="evidence" value="ECO:0007669"/>
    <property type="project" value="UniProtKB-UniRule"/>
</dbReference>
<evidence type="ECO:0000313" key="12">
    <source>
        <dbReference type="Proteomes" id="UP001046870"/>
    </source>
</evidence>
<dbReference type="SUPFAM" id="SSF55394">
    <property type="entry name" value="Bactericidal permeability-increasing protein, BPI"/>
    <property type="match status" value="2"/>
</dbReference>